<dbReference type="PANTHER" id="PTHR46888">
    <property type="entry name" value="ZINC KNUCKLE DOMAINCONTAINING PROTEIN-RELATED"/>
    <property type="match status" value="1"/>
</dbReference>
<gene>
    <name evidence="1" type="ORF">Pcinc_007788</name>
</gene>
<organism evidence="1 2">
    <name type="scientific">Petrolisthes cinctipes</name>
    <name type="common">Flat porcelain crab</name>
    <dbReference type="NCBI Taxonomy" id="88211"/>
    <lineage>
        <taxon>Eukaryota</taxon>
        <taxon>Metazoa</taxon>
        <taxon>Ecdysozoa</taxon>
        <taxon>Arthropoda</taxon>
        <taxon>Crustacea</taxon>
        <taxon>Multicrustacea</taxon>
        <taxon>Malacostraca</taxon>
        <taxon>Eumalacostraca</taxon>
        <taxon>Eucarida</taxon>
        <taxon>Decapoda</taxon>
        <taxon>Pleocyemata</taxon>
        <taxon>Anomura</taxon>
        <taxon>Galatheoidea</taxon>
        <taxon>Porcellanidae</taxon>
        <taxon>Petrolisthes</taxon>
    </lineage>
</organism>
<dbReference type="PANTHER" id="PTHR46888:SF1">
    <property type="entry name" value="RIBONUCLEASE H"/>
    <property type="match status" value="1"/>
</dbReference>
<comment type="caution">
    <text evidence="1">The sequence shown here is derived from an EMBL/GenBank/DDBJ whole genome shotgun (WGS) entry which is preliminary data.</text>
</comment>
<sequence>MRFEKKAHEFKWSCERWMALVANILQGKALEVYDSMTSVEEYEEFTRLILTAYKLRPETYRLMFKNAQKRLADTYLSYAQYLRDALNKLVWNEAVETVEDMKELILLEHFSNNAERDIAINLRERRFQTLKEAATWADDRVLAQRGSAGKGF</sequence>
<reference evidence="1" key="1">
    <citation type="submission" date="2023-10" db="EMBL/GenBank/DDBJ databases">
        <title>Genome assemblies of two species of porcelain crab, Petrolisthes cinctipes and Petrolisthes manimaculis (Anomura: Porcellanidae).</title>
        <authorList>
            <person name="Angst P."/>
        </authorList>
    </citation>
    <scope>NUCLEOTIDE SEQUENCE</scope>
    <source>
        <strain evidence="1">PB745_01</strain>
        <tissue evidence="1">Gill</tissue>
    </source>
</reference>
<dbReference type="SUPFAM" id="SSF47353">
    <property type="entry name" value="Retrovirus capsid dimerization domain-like"/>
    <property type="match status" value="1"/>
</dbReference>
<accession>A0AAE1KX33</accession>
<evidence type="ECO:0000313" key="2">
    <source>
        <dbReference type="Proteomes" id="UP001286313"/>
    </source>
</evidence>
<protein>
    <submittedName>
        <fullName evidence="1">Uncharacterized protein</fullName>
    </submittedName>
</protein>
<dbReference type="AlphaFoldDB" id="A0AAE1KX33"/>
<keyword evidence="2" id="KW-1185">Reference proteome</keyword>
<name>A0AAE1KX33_PETCI</name>
<dbReference type="Proteomes" id="UP001286313">
    <property type="component" value="Unassembled WGS sequence"/>
</dbReference>
<dbReference type="EMBL" id="JAWQEG010000584">
    <property type="protein sequence ID" value="KAK3888144.1"/>
    <property type="molecule type" value="Genomic_DNA"/>
</dbReference>
<dbReference type="Gene3D" id="1.10.4020.10">
    <property type="entry name" value="DNA breaking-rejoining enzymes"/>
    <property type="match status" value="1"/>
</dbReference>
<proteinExistence type="predicted"/>
<evidence type="ECO:0000313" key="1">
    <source>
        <dbReference type="EMBL" id="KAK3888144.1"/>
    </source>
</evidence>
<dbReference type="InterPro" id="IPR038269">
    <property type="entry name" value="SCAN_sf"/>
</dbReference>